<evidence type="ECO:0000256" key="1">
    <source>
        <dbReference type="SAM" id="MobiDB-lite"/>
    </source>
</evidence>
<feature type="region of interest" description="Disordered" evidence="1">
    <location>
        <begin position="475"/>
        <end position="554"/>
    </location>
</feature>
<organism evidence="2 3">
    <name type="scientific">Thalassiosira pseudonana</name>
    <name type="common">Marine diatom</name>
    <name type="synonym">Cyclotella nana</name>
    <dbReference type="NCBI Taxonomy" id="35128"/>
    <lineage>
        <taxon>Eukaryota</taxon>
        <taxon>Sar</taxon>
        <taxon>Stramenopiles</taxon>
        <taxon>Ochrophyta</taxon>
        <taxon>Bacillariophyta</taxon>
        <taxon>Coscinodiscophyceae</taxon>
        <taxon>Thalassiosirophycidae</taxon>
        <taxon>Thalassiosirales</taxon>
        <taxon>Thalassiosiraceae</taxon>
        <taxon>Thalassiosira</taxon>
    </lineage>
</organism>
<dbReference type="InParanoid" id="B8C7W3"/>
<feature type="compositionally biased region" description="Basic and acidic residues" evidence="1">
    <location>
        <begin position="367"/>
        <end position="384"/>
    </location>
</feature>
<dbReference type="Proteomes" id="UP000001449">
    <property type="component" value="Chromosome 9"/>
</dbReference>
<dbReference type="RefSeq" id="XP_002292205.1">
    <property type="nucleotide sequence ID" value="XM_002292169.1"/>
</dbReference>
<gene>
    <name evidence="2" type="ORF">THAPSDRAFT_23934</name>
</gene>
<protein>
    <submittedName>
        <fullName evidence="2">Uncharacterized protein</fullName>
    </submittedName>
</protein>
<feature type="region of interest" description="Disordered" evidence="1">
    <location>
        <begin position="135"/>
        <end position="165"/>
    </location>
</feature>
<sequence length="669" mass="74938">MISKLSIARRKSWRAVEPINEKPSIHPQVALKQDDDHQPQHEEDDDTSLKTFAYDYRSASTFENWEGPILSFPAARSQSSFNEEASSSSPQEVYEDETEAEACDDFRAKEIADRIKKLTVRRSLNSYRIKNVVKDNTDSKSSSNSKSHWAEQKEPSPGSGTNPRTAVQAVNATPLPPLSPLSITKKDSLDLLSVRSKSAIISRANPPPPPPPARTNNTRRVPPPPPRRQRFQNEDSNFSLSSSLSGTSAAIRRKSINSLSASMPNVFGSYHYDQQRNTRFAKHEEVIPQLDTSISRSLSVGYKRAQSFNENNKYSKSTNKSVLCAEPDVNESMTRAINSPPADDKGLLNKIPSFLRNKVRAPNVQGDGERDSRDALKRKPLTHDTNGRCLVHPSIIIAKKRPFAKGWIVNSCPRCSTSSTTVSSYDSSKDTTVTGGVEEILAQSQRTYDWQDTIKQKNTTGRIEGADEFLASSRSFQMKGPPNDRASALSEQVSQLLETDRPSRGRRFSPPYSSPSTKPPKSSSGSREVKKIQHKKSLSRHEGSSTVSKLPFKTPWGESGSYSGAVNEVGIPHGYGRMRFKNGDVHEGQWSNGYSEQFIEKSSRMKRGFCENRPTWKENMMESQRQRMQQSFNSSLTSVDNDTQQNYYCYPATYSQAAKEETFRRDVVI</sequence>
<dbReference type="HOGENOM" id="CLU_410799_0_0_1"/>
<dbReference type="AlphaFoldDB" id="B8C7W3"/>
<reference evidence="2 3" key="1">
    <citation type="journal article" date="2004" name="Science">
        <title>The genome of the diatom Thalassiosira pseudonana: ecology, evolution, and metabolism.</title>
        <authorList>
            <person name="Armbrust E.V."/>
            <person name="Berges J.A."/>
            <person name="Bowler C."/>
            <person name="Green B.R."/>
            <person name="Martinez D."/>
            <person name="Putnam N.H."/>
            <person name="Zhou S."/>
            <person name="Allen A.E."/>
            <person name="Apt K.E."/>
            <person name="Bechner M."/>
            <person name="Brzezinski M.A."/>
            <person name="Chaal B.K."/>
            <person name="Chiovitti A."/>
            <person name="Davis A.K."/>
            <person name="Demarest M.S."/>
            <person name="Detter J.C."/>
            <person name="Glavina T."/>
            <person name="Goodstein D."/>
            <person name="Hadi M.Z."/>
            <person name="Hellsten U."/>
            <person name="Hildebrand M."/>
            <person name="Jenkins B.D."/>
            <person name="Jurka J."/>
            <person name="Kapitonov V.V."/>
            <person name="Kroger N."/>
            <person name="Lau W.W."/>
            <person name="Lane T.W."/>
            <person name="Larimer F.W."/>
            <person name="Lippmeier J.C."/>
            <person name="Lucas S."/>
            <person name="Medina M."/>
            <person name="Montsant A."/>
            <person name="Obornik M."/>
            <person name="Parker M.S."/>
            <person name="Palenik B."/>
            <person name="Pazour G.J."/>
            <person name="Richardson P.M."/>
            <person name="Rynearson T.A."/>
            <person name="Saito M.A."/>
            <person name="Schwartz D.C."/>
            <person name="Thamatrakoln K."/>
            <person name="Valentin K."/>
            <person name="Vardi A."/>
            <person name="Wilkerson F.P."/>
            <person name="Rokhsar D.S."/>
        </authorList>
    </citation>
    <scope>NUCLEOTIDE SEQUENCE [LARGE SCALE GENOMIC DNA]</scope>
    <source>
        <strain evidence="2 3">CCMP1335</strain>
    </source>
</reference>
<feature type="compositionally biased region" description="Low complexity" evidence="1">
    <location>
        <begin position="509"/>
        <end position="526"/>
    </location>
</feature>
<feature type="region of interest" description="Disordered" evidence="1">
    <location>
        <begin position="1"/>
        <end position="49"/>
    </location>
</feature>
<name>B8C7W3_THAPS</name>
<dbReference type="GeneID" id="7443496"/>
<feature type="compositionally biased region" description="Acidic residues" evidence="1">
    <location>
        <begin position="93"/>
        <end position="103"/>
    </location>
</feature>
<feature type="region of interest" description="Disordered" evidence="1">
    <location>
        <begin position="199"/>
        <end position="247"/>
    </location>
</feature>
<proteinExistence type="predicted"/>
<feature type="region of interest" description="Disordered" evidence="1">
    <location>
        <begin position="360"/>
        <end position="384"/>
    </location>
</feature>
<feature type="compositionally biased region" description="Low complexity" evidence="1">
    <location>
        <begin position="77"/>
        <end position="89"/>
    </location>
</feature>
<dbReference type="EMBL" id="CM000645">
    <property type="protein sequence ID" value="EED90180.1"/>
    <property type="molecule type" value="Genomic_DNA"/>
</dbReference>
<keyword evidence="3" id="KW-1185">Reference proteome</keyword>
<dbReference type="KEGG" id="tps:THAPSDRAFT_23934"/>
<reference evidence="2 3" key="2">
    <citation type="journal article" date="2008" name="Nature">
        <title>The Phaeodactylum genome reveals the evolutionary history of diatom genomes.</title>
        <authorList>
            <person name="Bowler C."/>
            <person name="Allen A.E."/>
            <person name="Badger J.H."/>
            <person name="Grimwood J."/>
            <person name="Jabbari K."/>
            <person name="Kuo A."/>
            <person name="Maheswari U."/>
            <person name="Martens C."/>
            <person name="Maumus F."/>
            <person name="Otillar R.P."/>
            <person name="Rayko E."/>
            <person name="Salamov A."/>
            <person name="Vandepoele K."/>
            <person name="Beszteri B."/>
            <person name="Gruber A."/>
            <person name="Heijde M."/>
            <person name="Katinka M."/>
            <person name="Mock T."/>
            <person name="Valentin K."/>
            <person name="Verret F."/>
            <person name="Berges J.A."/>
            <person name="Brownlee C."/>
            <person name="Cadoret J.P."/>
            <person name="Chiovitti A."/>
            <person name="Choi C.J."/>
            <person name="Coesel S."/>
            <person name="De Martino A."/>
            <person name="Detter J.C."/>
            <person name="Durkin C."/>
            <person name="Falciatore A."/>
            <person name="Fournet J."/>
            <person name="Haruta M."/>
            <person name="Huysman M.J."/>
            <person name="Jenkins B.D."/>
            <person name="Jiroutova K."/>
            <person name="Jorgensen R.E."/>
            <person name="Joubert Y."/>
            <person name="Kaplan A."/>
            <person name="Kroger N."/>
            <person name="Kroth P.G."/>
            <person name="La Roche J."/>
            <person name="Lindquist E."/>
            <person name="Lommer M."/>
            <person name="Martin-Jezequel V."/>
            <person name="Lopez P.J."/>
            <person name="Lucas S."/>
            <person name="Mangogna M."/>
            <person name="McGinnis K."/>
            <person name="Medlin L.K."/>
            <person name="Montsant A."/>
            <person name="Oudot-Le Secq M.P."/>
            <person name="Napoli C."/>
            <person name="Obornik M."/>
            <person name="Parker M.S."/>
            <person name="Petit J.L."/>
            <person name="Porcel B.M."/>
            <person name="Poulsen N."/>
            <person name="Robison M."/>
            <person name="Rychlewski L."/>
            <person name="Rynearson T.A."/>
            <person name="Schmutz J."/>
            <person name="Shapiro H."/>
            <person name="Siaut M."/>
            <person name="Stanley M."/>
            <person name="Sussman M.R."/>
            <person name="Taylor A.R."/>
            <person name="Vardi A."/>
            <person name="von Dassow P."/>
            <person name="Vyverman W."/>
            <person name="Willis A."/>
            <person name="Wyrwicz L.S."/>
            <person name="Rokhsar D.S."/>
            <person name="Weissenbach J."/>
            <person name="Armbrust E.V."/>
            <person name="Green B.R."/>
            <person name="Van de Peer Y."/>
            <person name="Grigoriev I.V."/>
        </authorList>
    </citation>
    <scope>NUCLEOTIDE SEQUENCE [LARGE SCALE GENOMIC DNA]</scope>
    <source>
        <strain evidence="2 3">CCMP1335</strain>
    </source>
</reference>
<evidence type="ECO:0000313" key="3">
    <source>
        <dbReference type="Proteomes" id="UP000001449"/>
    </source>
</evidence>
<feature type="region of interest" description="Disordered" evidence="1">
    <location>
        <begin position="76"/>
        <end position="103"/>
    </location>
</feature>
<feature type="compositionally biased region" description="Basic and acidic residues" evidence="1">
    <location>
        <begin position="32"/>
        <end position="41"/>
    </location>
</feature>
<accession>B8C7W3</accession>
<evidence type="ECO:0000313" key="2">
    <source>
        <dbReference type="EMBL" id="EED90180.1"/>
    </source>
</evidence>
<dbReference type="PaxDb" id="35128-Thaps23934"/>